<keyword evidence="5" id="KW-1133">Transmembrane helix</keyword>
<feature type="domain" description="HAMP" evidence="7">
    <location>
        <begin position="430"/>
        <end position="481"/>
    </location>
</feature>
<dbReference type="Gene3D" id="3.30.450.20">
    <property type="entry name" value="PAS domain"/>
    <property type="match status" value="1"/>
</dbReference>
<feature type="transmembrane region" description="Helical" evidence="5">
    <location>
        <begin position="43"/>
        <end position="65"/>
    </location>
</feature>
<dbReference type="SMART" id="SM00283">
    <property type="entry name" value="MA"/>
    <property type="match status" value="1"/>
</dbReference>
<organism evidence="8 9">
    <name type="scientific">Pseudanabaena cinerea FACHB-1277</name>
    <dbReference type="NCBI Taxonomy" id="2949581"/>
    <lineage>
        <taxon>Bacteria</taxon>
        <taxon>Bacillati</taxon>
        <taxon>Cyanobacteriota</taxon>
        <taxon>Cyanophyceae</taxon>
        <taxon>Pseudanabaenales</taxon>
        <taxon>Pseudanabaenaceae</taxon>
        <taxon>Pseudanabaena</taxon>
        <taxon>Pseudanabaena cinerea</taxon>
    </lineage>
</organism>
<feature type="compositionally biased region" description="Polar residues" evidence="4">
    <location>
        <begin position="23"/>
        <end position="34"/>
    </location>
</feature>
<gene>
    <name evidence="8" type="ORF">H6F44_13225</name>
</gene>
<dbReference type="GO" id="GO:0007165">
    <property type="term" value="P:signal transduction"/>
    <property type="evidence" value="ECO:0007669"/>
    <property type="project" value="UniProtKB-KW"/>
</dbReference>
<dbReference type="GO" id="GO:0016020">
    <property type="term" value="C:membrane"/>
    <property type="evidence" value="ECO:0007669"/>
    <property type="project" value="InterPro"/>
</dbReference>
<dbReference type="Pfam" id="PF00015">
    <property type="entry name" value="MCPsignal"/>
    <property type="match status" value="1"/>
</dbReference>
<evidence type="ECO:0000256" key="3">
    <source>
        <dbReference type="PROSITE-ProRule" id="PRU00284"/>
    </source>
</evidence>
<feature type="region of interest" description="Disordered" evidence="4">
    <location>
        <begin position="1737"/>
        <end position="1794"/>
    </location>
</feature>
<evidence type="ECO:0000256" key="1">
    <source>
        <dbReference type="ARBA" id="ARBA00023224"/>
    </source>
</evidence>
<proteinExistence type="inferred from homology"/>
<feature type="domain" description="Methyl-accepting transducer" evidence="6">
    <location>
        <begin position="486"/>
        <end position="731"/>
    </location>
</feature>
<accession>A0A926Z6V8</accession>
<protein>
    <submittedName>
        <fullName evidence="8">Methyl-accepting chemotaxis protein</fullName>
    </submittedName>
</protein>
<dbReference type="InterPro" id="IPR004089">
    <property type="entry name" value="MCPsignal_dom"/>
</dbReference>
<feature type="region of interest" description="Disordered" evidence="4">
    <location>
        <begin position="1"/>
        <end position="35"/>
    </location>
</feature>
<feature type="region of interest" description="Disordered" evidence="4">
    <location>
        <begin position="1684"/>
        <end position="1704"/>
    </location>
</feature>
<dbReference type="RefSeq" id="WP_190351441.1">
    <property type="nucleotide sequence ID" value="NZ_JACJPY010000041.1"/>
</dbReference>
<keyword evidence="1 3" id="KW-0807">Transducer</keyword>
<evidence type="ECO:0000259" key="6">
    <source>
        <dbReference type="PROSITE" id="PS50111"/>
    </source>
</evidence>
<dbReference type="Proteomes" id="UP000631421">
    <property type="component" value="Unassembled WGS sequence"/>
</dbReference>
<dbReference type="PROSITE" id="PS50111">
    <property type="entry name" value="CHEMOTAXIS_TRANSDUC_2"/>
    <property type="match status" value="1"/>
</dbReference>
<evidence type="ECO:0000256" key="5">
    <source>
        <dbReference type="SAM" id="Phobius"/>
    </source>
</evidence>
<evidence type="ECO:0000259" key="7">
    <source>
        <dbReference type="PROSITE" id="PS50885"/>
    </source>
</evidence>
<feature type="compositionally biased region" description="Polar residues" evidence="4">
    <location>
        <begin position="1740"/>
        <end position="1754"/>
    </location>
</feature>
<evidence type="ECO:0000313" key="9">
    <source>
        <dbReference type="Proteomes" id="UP000631421"/>
    </source>
</evidence>
<feature type="transmembrane region" description="Helical" evidence="5">
    <location>
        <begin position="327"/>
        <end position="350"/>
    </location>
</feature>
<dbReference type="EMBL" id="JACJPY010000041">
    <property type="protein sequence ID" value="MBD2151072.1"/>
    <property type="molecule type" value="Genomic_DNA"/>
</dbReference>
<dbReference type="InterPro" id="IPR003660">
    <property type="entry name" value="HAMP_dom"/>
</dbReference>
<feature type="compositionally biased region" description="Low complexity" evidence="4">
    <location>
        <begin position="1783"/>
        <end position="1794"/>
    </location>
</feature>
<evidence type="ECO:0000256" key="4">
    <source>
        <dbReference type="SAM" id="MobiDB-lite"/>
    </source>
</evidence>
<dbReference type="CDD" id="cd12913">
    <property type="entry name" value="PDC1_MCP_like"/>
    <property type="match status" value="1"/>
</dbReference>
<dbReference type="SUPFAM" id="SSF58104">
    <property type="entry name" value="Methyl-accepting chemotaxis protein (MCP) signaling domain"/>
    <property type="match status" value="1"/>
</dbReference>
<sequence>MASTSNPKKATSLDKSGKPSPKRSPNAQKQPINPSKSKGAMGLGLLLMAIGASLVGLGGLGYLVYQELLGASEREIEQSALAQTQTIAARLNNISRSVDMTAGAARSLWQQSKPKVATPYQNLLLELFKPDSLVAGAGIVSDGNLLPPPAKGLSIYVWQQKSEIKVEPAGKPLATGLMVSSRADSINRDWYKQSVAGKSSWSQPYEALGRKIITYSAPVGDGKTTVAVVNADAIATEILALDSLDSRIGYVVFGANGAVITGSAQFAAQQSQNPAIAESIASLAQQAVAQPAGIAQSGGNLWAYRRVNGSGLVVATYLPQSEIINKLAMLVGGAAIGLSAVLVIAILGFINKLKKRLQPLVEDCDRFLAQNGDVTKHNSGDELDHLSAALKSTLQQVKSSEVRLRNELISSNDEDISRSQQVQQSLAETEMIEAEVGDLLDVVSSMEEGDLTIEAQVNDRATGLVADTLNRLREKLVEIISSVLGTAQQVANGASDLEELARTVVLNTAEQAQSVIQGQALTEQVANIAKQSAEQVNVANLSLQEVRDTVADGQTAINTLTESISVLQTGSAQIVQRMKTLGEFVGLAEQFVQDQGQIASLTQVLALNATLVAARAAEQKDPKQFASVAREFESIAGQVNDLATQTNDGLTVLQQRTSQIQTVVTAIDSEVQNLSGLVSGFTEGVESSQDAFNSIQMATEEVVQIGQSITSSSTAIAEAAGTTATYISEIAQLAERTADLTRSARQQAESMGNQAQQLLQGIQFFRLPEAAIATINNVANATKNFTPANVSANVSMDESASPATNQHYSNSLSDNRANAIEEEDEHSLDLVLPALAVTGAVAGAAAIAVNQFTNQQDDDSETSELVPDQYAQPQNLTSATEAFSASTENIFDLDMQSTQDDYKPDQSLSAISTEPMLMEPVDNLTDELVDDAVGLGDDFGGFYEGTQPENPDISDIEASLFADLKQEVYDHGSIDDAQLDGQMDDLSDHDELPDDLENSGEFDQIGLSQDQNMDLAQDLDPTSLDIANLNSPFTNPLEDVNQQAIAEASTDPMIALATSSFLEDTQFGAPAPLSEEMLANVPASVDFAIPTLENDDDFAIPPMQIESSLDDSNSFFDATAYNNLIDNATNLDDPFAVSYGEAAGDDPFGITFGDADSDMSDENTDGLLSPVLGAESNFDYNFDETPTTFDLNSEIDEAMGEPLNDGYEYPYAIDYNLEDNFDNGVSESFANDADAPSADATSDVDSFNSFTDRLVDYAADANVDIDIDTIDTNVNPKYDASEFNLNFSEVLDDDDEFEESSNEFDTRFLIGLSEDVFTEGTSDEFGNDFAANLVLDDADLDVDLDADLKLESTVDESPVNIFEQEFEQEFEQGYNPNSEAIANNIEEEGSFEISFIDSNDLDVSLVNDLDLAFNLEEDSDVETESTSNIFDGTSEHELPSLSMVVEQFQDKSTQQDFGGIEEESMSGYGEMPQALDASLAEGLEDELEDFNRSESLDESLDDASLSDNFGDMITAEPIVELDISEDALGLDDFTDEMGGIGYSNFGEAIALDENNDFSNNDVSNNVISDLMTAIAPDLSSEELRSDGFGVISELDKMDDVSGLDNILNDLSVDTEVNLLDGSEEMEDFMGEDDLGIISEVNPIGESAGLNFSDSWLDDIIDDKLDDDDDTSAVFGSFSTGFPSLDDLPKSIDSQPDPSVADKANSFIDDLMGGNSMDNLLDSEDNAEFDFSAFEDLSKLLQANPQPSTQTSSAKPPTLSEAKPNAHNHERQVSEAQSEIEAFLSSDSLENNESL</sequence>
<dbReference type="Gene3D" id="1.10.287.950">
    <property type="entry name" value="Methyl-accepting chemotaxis protein"/>
    <property type="match status" value="1"/>
</dbReference>
<comment type="caution">
    <text evidence="8">The sequence shown here is derived from an EMBL/GenBank/DDBJ whole genome shotgun (WGS) entry which is preliminary data.</text>
</comment>
<evidence type="ECO:0000313" key="8">
    <source>
        <dbReference type="EMBL" id="MBD2151072.1"/>
    </source>
</evidence>
<name>A0A926Z6V8_9CYAN</name>
<keyword evidence="9" id="KW-1185">Reference proteome</keyword>
<keyword evidence="5" id="KW-0812">Transmembrane</keyword>
<dbReference type="PROSITE" id="PS50885">
    <property type="entry name" value="HAMP"/>
    <property type="match status" value="1"/>
</dbReference>
<keyword evidence="5" id="KW-0472">Membrane</keyword>
<reference evidence="8 9" key="1">
    <citation type="journal article" date="2015" name="ISME J.">
        <title>Draft Genome Sequence of Streptomyces incarnatus NRRL8089, which Produces the Nucleoside Antibiotic Sinefungin.</title>
        <authorList>
            <person name="Oshima K."/>
            <person name="Hattori M."/>
            <person name="Shimizu H."/>
            <person name="Fukuda K."/>
            <person name="Nemoto M."/>
            <person name="Inagaki K."/>
            <person name="Tamura T."/>
        </authorList>
    </citation>
    <scope>NUCLEOTIDE SEQUENCE [LARGE SCALE GENOMIC DNA]</scope>
    <source>
        <strain evidence="8 9">FACHB-1277</strain>
    </source>
</reference>
<dbReference type="PANTHER" id="PTHR32089">
    <property type="entry name" value="METHYL-ACCEPTING CHEMOTAXIS PROTEIN MCPB"/>
    <property type="match status" value="1"/>
</dbReference>
<comment type="similarity">
    <text evidence="2">Belongs to the methyl-accepting chemotaxis (MCP) protein family.</text>
</comment>
<evidence type="ECO:0000256" key="2">
    <source>
        <dbReference type="ARBA" id="ARBA00029447"/>
    </source>
</evidence>
<dbReference type="PANTHER" id="PTHR32089:SF112">
    <property type="entry name" value="LYSOZYME-LIKE PROTEIN-RELATED"/>
    <property type="match status" value="1"/>
</dbReference>